<comment type="caution">
    <text evidence="1">The sequence shown here is derived from an EMBL/GenBank/DDBJ whole genome shotgun (WGS) entry which is preliminary data.</text>
</comment>
<reference evidence="1 2" key="1">
    <citation type="submission" date="2019-08" db="EMBL/GenBank/DDBJ databases">
        <authorList>
            <person name="Dong K."/>
        </authorList>
    </citation>
    <scope>NUCLEOTIDE SEQUENCE [LARGE SCALE GENOMIC DNA]</scope>
    <source>
        <strain evidence="1 2">M4-8</strain>
    </source>
</reference>
<evidence type="ECO:0000313" key="1">
    <source>
        <dbReference type="EMBL" id="TXK06161.1"/>
    </source>
</evidence>
<sequence length="62" mass="7315">MQEYEFERIPVARTRAGLRYDVDYQEAIRVRAKAGWLFVQAITFESVPHPYLDLVFTRKVAP</sequence>
<accession>A0A5C8HT20</accession>
<proteinExistence type="predicted"/>
<organism evidence="1 2">
    <name type="scientific">Microbacterium mitrae</name>
    <dbReference type="NCBI Taxonomy" id="664640"/>
    <lineage>
        <taxon>Bacteria</taxon>
        <taxon>Bacillati</taxon>
        <taxon>Actinomycetota</taxon>
        <taxon>Actinomycetes</taxon>
        <taxon>Micrococcales</taxon>
        <taxon>Microbacteriaceae</taxon>
        <taxon>Microbacterium</taxon>
    </lineage>
</organism>
<protein>
    <submittedName>
        <fullName evidence="1">DUF4177 domain-containing protein</fullName>
    </submittedName>
</protein>
<dbReference type="RefSeq" id="WP_147824970.1">
    <property type="nucleotide sequence ID" value="NZ_BAAARG010000001.1"/>
</dbReference>
<keyword evidence="2" id="KW-1185">Reference proteome</keyword>
<gene>
    <name evidence="1" type="ORF">FVP60_04170</name>
</gene>
<dbReference type="EMBL" id="VRSW01000001">
    <property type="protein sequence ID" value="TXK06161.1"/>
    <property type="molecule type" value="Genomic_DNA"/>
</dbReference>
<dbReference type="Proteomes" id="UP000321196">
    <property type="component" value="Unassembled WGS sequence"/>
</dbReference>
<evidence type="ECO:0000313" key="2">
    <source>
        <dbReference type="Proteomes" id="UP000321196"/>
    </source>
</evidence>
<dbReference type="AlphaFoldDB" id="A0A5C8HT20"/>
<name>A0A5C8HT20_9MICO</name>
<dbReference type="OrthoDB" id="1739894at2"/>